<dbReference type="Proteomes" id="UP000183810">
    <property type="component" value="Chromosome"/>
</dbReference>
<name>A0A1J0VT69_9NOCA</name>
<evidence type="ECO:0000313" key="2">
    <source>
        <dbReference type="EMBL" id="APE35230.1"/>
    </source>
</evidence>
<proteinExistence type="predicted"/>
<evidence type="ECO:0008006" key="4">
    <source>
        <dbReference type="Google" id="ProtNLM"/>
    </source>
</evidence>
<evidence type="ECO:0000256" key="1">
    <source>
        <dbReference type="SAM" id="MobiDB-lite"/>
    </source>
</evidence>
<reference evidence="2" key="1">
    <citation type="submission" date="2016-11" db="EMBL/GenBank/DDBJ databases">
        <authorList>
            <person name="Jaros S."/>
            <person name="Januszkiewicz K."/>
            <person name="Wedrychowicz H."/>
        </authorList>
    </citation>
    <scope>NUCLEOTIDE SEQUENCE [LARGE SCALE GENOMIC DNA]</scope>
    <source>
        <strain evidence="2">Y48</strain>
    </source>
</reference>
<dbReference type="GO" id="GO:0019748">
    <property type="term" value="P:secondary metabolic process"/>
    <property type="evidence" value="ECO:0007669"/>
    <property type="project" value="InterPro"/>
</dbReference>
<keyword evidence="3" id="KW-1185">Reference proteome</keyword>
<feature type="region of interest" description="Disordered" evidence="1">
    <location>
        <begin position="201"/>
        <end position="226"/>
    </location>
</feature>
<dbReference type="KEGG" id="nsl:BOX37_16195"/>
<gene>
    <name evidence="2" type="ORF">BOX37_16195</name>
</gene>
<dbReference type="AlphaFoldDB" id="A0A1J0VT69"/>
<protein>
    <recommendedName>
        <fullName evidence="4">Aminoglycoside phosphotransferase domain-containing protein</fullName>
    </recommendedName>
</protein>
<accession>A0A1J0VT69</accession>
<dbReference type="GO" id="GO:0016773">
    <property type="term" value="F:phosphotransferase activity, alcohol group as acceptor"/>
    <property type="evidence" value="ECO:0007669"/>
    <property type="project" value="InterPro"/>
</dbReference>
<evidence type="ECO:0000313" key="3">
    <source>
        <dbReference type="Proteomes" id="UP000183810"/>
    </source>
</evidence>
<dbReference type="EMBL" id="CP018082">
    <property type="protein sequence ID" value="APE35230.1"/>
    <property type="molecule type" value="Genomic_DNA"/>
</dbReference>
<dbReference type="InterPro" id="IPR006748">
    <property type="entry name" value="NH2Glyco/OHUrea_AB-resist_kin"/>
</dbReference>
<sequence>MIAIPEPFARETIHREGEPGRTWIAALPELIDDLLQRWSCSPEGAVRHGNVGIIVPVRHSDLPPAAIKISFPHPGNVFEPDAFATWNGRGAVHLLERDDDHFAMLLERTGRGTLADVTDFDTAVSALGELSHRLAVPAPMGLPRLSDLVSGWDDEITAEDAQLGHPLPAMFWTLPLPLCASSDRANPRLWSTEICTMPMSWPVIGNPGSRSTRRDMSATPPTTRSP</sequence>
<dbReference type="Pfam" id="PF04655">
    <property type="entry name" value="APH_6_hur"/>
    <property type="match status" value="1"/>
</dbReference>
<organism evidence="2 3">
    <name type="scientific">Nocardia mangyaensis</name>
    <dbReference type="NCBI Taxonomy" id="2213200"/>
    <lineage>
        <taxon>Bacteria</taxon>
        <taxon>Bacillati</taxon>
        <taxon>Actinomycetota</taxon>
        <taxon>Actinomycetes</taxon>
        <taxon>Mycobacteriales</taxon>
        <taxon>Nocardiaceae</taxon>
        <taxon>Nocardia</taxon>
    </lineage>
</organism>